<keyword evidence="1" id="KW-0732">Signal</keyword>
<accession>A0ABW2MZP3</accession>
<evidence type="ECO:0000256" key="1">
    <source>
        <dbReference type="SAM" id="SignalP"/>
    </source>
</evidence>
<evidence type="ECO:0000313" key="2">
    <source>
        <dbReference type="EMBL" id="MFC7360494.1"/>
    </source>
</evidence>
<dbReference type="EMBL" id="JBHTCH010000012">
    <property type="protein sequence ID" value="MFC7360494.1"/>
    <property type="molecule type" value="Genomic_DNA"/>
</dbReference>
<keyword evidence="2" id="KW-0645">Protease</keyword>
<evidence type="ECO:0000313" key="3">
    <source>
        <dbReference type="Proteomes" id="UP001596524"/>
    </source>
</evidence>
<name>A0ABW2MZP3_9ACTN</name>
<keyword evidence="3" id="KW-1185">Reference proteome</keyword>
<dbReference type="Proteomes" id="UP001596524">
    <property type="component" value="Unassembled WGS sequence"/>
</dbReference>
<protein>
    <submittedName>
        <fullName evidence="2">MXAN_6640 family putative metalloprotease</fullName>
    </submittedName>
</protein>
<dbReference type="GO" id="GO:0008237">
    <property type="term" value="F:metallopeptidase activity"/>
    <property type="evidence" value="ECO:0007669"/>
    <property type="project" value="UniProtKB-KW"/>
</dbReference>
<dbReference type="NCBIfam" id="NF045524">
    <property type="entry name" value="MXAN_6640_HExxH"/>
    <property type="match status" value="1"/>
</dbReference>
<proteinExistence type="predicted"/>
<gene>
    <name evidence="2" type="ORF">ACFQO6_09455</name>
</gene>
<comment type="caution">
    <text evidence="2">The sequence shown here is derived from an EMBL/GenBank/DDBJ whole genome shotgun (WGS) entry which is preliminary data.</text>
</comment>
<dbReference type="RefSeq" id="WP_255891759.1">
    <property type="nucleotide sequence ID" value="NZ_JAFMZM010000005.1"/>
</dbReference>
<keyword evidence="2" id="KW-0378">Hydrolase</keyword>
<feature type="chain" id="PRO_5046832786" evidence="1">
    <location>
        <begin position="26"/>
        <end position="526"/>
    </location>
</feature>
<organism evidence="2 3">
    <name type="scientific">Nocardioides astragali</name>
    <dbReference type="NCBI Taxonomy" id="1776736"/>
    <lineage>
        <taxon>Bacteria</taxon>
        <taxon>Bacillati</taxon>
        <taxon>Actinomycetota</taxon>
        <taxon>Actinomycetes</taxon>
        <taxon>Propionibacteriales</taxon>
        <taxon>Nocardioidaceae</taxon>
        <taxon>Nocardioides</taxon>
    </lineage>
</organism>
<sequence>MRRLVTTAVALALMGGAALSAPAVAADHERQTGPGTTGVLDPAEALELAPEPELDRLETASASETLATARRVMSGNALPRDPSATLVLRDLWLKKSELRGAERRQADAMLARPTDGAGDPQGFGYTAPEAPPLCNTRLCLHYVASGPDAPPSAEWAAHNLAVMDSVWTSEVDQMGFRPPLADGAKGGSPLFDVYLKDLGGDIYGFCAGEKRVKKRTAYGYCVLDNDFAAAQFPTGTPDGNLRVTAAHEFFHAVQYAYDYAEDPWMMESTATWMEERLATDVNDNRQYFPWSQIYAPYVPLDAFSRNAGFQYGNWIFWEYLSTRYGVGIVKKAWDQAGSLKSDGGKYSITALQKVLKGKGGLTKVYAKFAAGNLTPAATYPEGAEYAFPKVRGAKKLSKGKRTKRYATKIDHLASASYVYVPGKGLGAKKWKLSVAVTGPVKSTSPSAVVIVHLANGKRQVKLVRLNRGGDGRIKVSFDNRKVGAVSVTLVNGSTRFKCNKRTVLACGGKPLDDNARFSVTGRVVTR</sequence>
<keyword evidence="2" id="KW-0482">Metalloprotease</keyword>
<feature type="signal peptide" evidence="1">
    <location>
        <begin position="1"/>
        <end position="25"/>
    </location>
</feature>
<reference evidence="3" key="1">
    <citation type="journal article" date="2019" name="Int. J. Syst. Evol. Microbiol.">
        <title>The Global Catalogue of Microorganisms (GCM) 10K type strain sequencing project: providing services to taxonomists for standard genome sequencing and annotation.</title>
        <authorList>
            <consortium name="The Broad Institute Genomics Platform"/>
            <consortium name="The Broad Institute Genome Sequencing Center for Infectious Disease"/>
            <person name="Wu L."/>
            <person name="Ma J."/>
        </authorList>
    </citation>
    <scope>NUCLEOTIDE SEQUENCE [LARGE SCALE GENOMIC DNA]</scope>
    <source>
        <strain evidence="3">FCH27</strain>
    </source>
</reference>